<proteinExistence type="inferred from homology"/>
<reference evidence="5 6" key="1">
    <citation type="submission" date="2017-10" db="EMBL/GenBank/DDBJ databases">
        <title>Paenichitinophaga pekingensis gen. nov., sp. nov., isolated from activated sludge.</title>
        <authorList>
            <person name="Jin D."/>
            <person name="Kong X."/>
            <person name="Deng Y."/>
            <person name="Bai Z."/>
        </authorList>
    </citation>
    <scope>NUCLEOTIDE SEQUENCE [LARGE SCALE GENOMIC DNA]</scope>
    <source>
        <strain evidence="5 6">13</strain>
    </source>
</reference>
<keyword evidence="4" id="KW-0804">Transcription</keyword>
<dbReference type="KEGG" id="cbae:COR50_20945"/>
<protein>
    <submittedName>
        <fullName evidence="5">Transcriptional regulator</fullName>
    </submittedName>
</protein>
<keyword evidence="6" id="KW-1185">Reference proteome</keyword>
<evidence type="ECO:0000256" key="1">
    <source>
        <dbReference type="ARBA" id="ARBA00011046"/>
    </source>
</evidence>
<dbReference type="RefSeq" id="WP_098195810.1">
    <property type="nucleotide sequence ID" value="NZ_CP023777.1"/>
</dbReference>
<dbReference type="InterPro" id="IPR036390">
    <property type="entry name" value="WH_DNA-bd_sf"/>
</dbReference>
<dbReference type="GO" id="GO:0003677">
    <property type="term" value="F:DNA binding"/>
    <property type="evidence" value="ECO:0007669"/>
    <property type="project" value="UniProtKB-KW"/>
</dbReference>
<evidence type="ECO:0000256" key="2">
    <source>
        <dbReference type="ARBA" id="ARBA00023015"/>
    </source>
</evidence>
<dbReference type="Gene3D" id="1.10.4040.10">
    <property type="entry name" value="Penicillinase repressor domain"/>
    <property type="match status" value="1"/>
</dbReference>
<comment type="similarity">
    <text evidence="1">Belongs to the BlaI transcriptional regulatory family.</text>
</comment>
<dbReference type="GO" id="GO:0045892">
    <property type="term" value="P:negative regulation of DNA-templated transcription"/>
    <property type="evidence" value="ECO:0007669"/>
    <property type="project" value="InterPro"/>
</dbReference>
<dbReference type="Gene3D" id="1.10.10.10">
    <property type="entry name" value="Winged helix-like DNA-binding domain superfamily/Winged helix DNA-binding domain"/>
    <property type="match status" value="1"/>
</dbReference>
<gene>
    <name evidence="5" type="ORF">COR50_20945</name>
</gene>
<dbReference type="InterPro" id="IPR005650">
    <property type="entry name" value="BlaI_family"/>
</dbReference>
<dbReference type="InterPro" id="IPR036388">
    <property type="entry name" value="WH-like_DNA-bd_sf"/>
</dbReference>
<dbReference type="Pfam" id="PF03965">
    <property type="entry name" value="Penicillinase_R"/>
    <property type="match status" value="1"/>
</dbReference>
<accession>A0A291R021</accession>
<sequence>MTKHIKPTDSELEILAILWERGASTVRAVHEILEQRKEIGYTTTLKLMQIMHDKGLLTRDASNKTHIYTAAVSREQTREQFLNKMIDTLFGGSASQLVMQALGQHQSSKEELEQIKQYLDKMEE</sequence>
<dbReference type="OrthoDB" id="279010at2"/>
<keyword evidence="2" id="KW-0805">Transcription regulation</keyword>
<dbReference type="SUPFAM" id="SSF46785">
    <property type="entry name" value="Winged helix' DNA-binding domain"/>
    <property type="match status" value="1"/>
</dbReference>
<dbReference type="EMBL" id="CP023777">
    <property type="protein sequence ID" value="ATL49443.1"/>
    <property type="molecule type" value="Genomic_DNA"/>
</dbReference>
<evidence type="ECO:0000256" key="3">
    <source>
        <dbReference type="ARBA" id="ARBA00023125"/>
    </source>
</evidence>
<dbReference type="Proteomes" id="UP000220133">
    <property type="component" value="Chromosome"/>
</dbReference>
<dbReference type="PIRSF" id="PIRSF019455">
    <property type="entry name" value="CopR_AtkY"/>
    <property type="match status" value="1"/>
</dbReference>
<evidence type="ECO:0000256" key="4">
    <source>
        <dbReference type="ARBA" id="ARBA00023163"/>
    </source>
</evidence>
<evidence type="ECO:0000313" key="6">
    <source>
        <dbReference type="Proteomes" id="UP000220133"/>
    </source>
</evidence>
<evidence type="ECO:0000313" key="5">
    <source>
        <dbReference type="EMBL" id="ATL49443.1"/>
    </source>
</evidence>
<dbReference type="AlphaFoldDB" id="A0A291R021"/>
<keyword evidence="3" id="KW-0238">DNA-binding</keyword>
<organism evidence="5 6">
    <name type="scientific">Chitinophaga caeni</name>
    <dbReference type="NCBI Taxonomy" id="2029983"/>
    <lineage>
        <taxon>Bacteria</taxon>
        <taxon>Pseudomonadati</taxon>
        <taxon>Bacteroidota</taxon>
        <taxon>Chitinophagia</taxon>
        <taxon>Chitinophagales</taxon>
        <taxon>Chitinophagaceae</taxon>
        <taxon>Chitinophaga</taxon>
    </lineage>
</organism>
<name>A0A291R021_9BACT</name>